<proteinExistence type="predicted"/>
<feature type="region of interest" description="Disordered" evidence="1">
    <location>
        <begin position="1"/>
        <end position="26"/>
    </location>
</feature>
<reference evidence="2" key="1">
    <citation type="journal article" date="2020" name="Stud. Mycol.">
        <title>101 Dothideomycetes genomes: a test case for predicting lifestyles and emergence of pathogens.</title>
        <authorList>
            <person name="Haridas S."/>
            <person name="Albert R."/>
            <person name="Binder M."/>
            <person name="Bloem J."/>
            <person name="Labutti K."/>
            <person name="Salamov A."/>
            <person name="Andreopoulos B."/>
            <person name="Baker S."/>
            <person name="Barry K."/>
            <person name="Bills G."/>
            <person name="Bluhm B."/>
            <person name="Cannon C."/>
            <person name="Castanera R."/>
            <person name="Culley D."/>
            <person name="Daum C."/>
            <person name="Ezra D."/>
            <person name="Gonzalez J."/>
            <person name="Henrissat B."/>
            <person name="Kuo A."/>
            <person name="Liang C."/>
            <person name="Lipzen A."/>
            <person name="Lutzoni F."/>
            <person name="Magnuson J."/>
            <person name="Mondo S."/>
            <person name="Nolan M."/>
            <person name="Ohm R."/>
            <person name="Pangilinan J."/>
            <person name="Park H.-J."/>
            <person name="Ramirez L."/>
            <person name="Alfaro M."/>
            <person name="Sun H."/>
            <person name="Tritt A."/>
            <person name="Yoshinaga Y."/>
            <person name="Zwiers L.-H."/>
            <person name="Turgeon B."/>
            <person name="Goodwin S."/>
            <person name="Spatafora J."/>
            <person name="Crous P."/>
            <person name="Grigoriev I."/>
        </authorList>
    </citation>
    <scope>NUCLEOTIDE SEQUENCE</scope>
    <source>
        <strain evidence="2">CBS 260.36</strain>
    </source>
</reference>
<keyword evidence="3" id="KW-1185">Reference proteome</keyword>
<dbReference type="EMBL" id="ML996088">
    <property type="protein sequence ID" value="KAF2151355.1"/>
    <property type="molecule type" value="Genomic_DNA"/>
</dbReference>
<dbReference type="AlphaFoldDB" id="A0A9P4IZI3"/>
<dbReference type="Proteomes" id="UP000799439">
    <property type="component" value="Unassembled WGS sequence"/>
</dbReference>
<gene>
    <name evidence="2" type="ORF">K461DRAFT_171841</name>
</gene>
<sequence>MGDGAGLQNHVSESRHEGYLVKPPRPRGHRLQLHFWGPRTGNCAPNAGHVIGEKVGKRRGVDPGAEHSSPWRKGACVGQRSRRIDFCSFLFVDSQRPRRPSRGMTRIHLTHALPQSYCSGTPRSTAREPLPRPRKKPIPNLGAWGLGRFLSQPGRCGTYIGALVLAVRLGP</sequence>
<organism evidence="2 3">
    <name type="scientific">Myriangium duriaei CBS 260.36</name>
    <dbReference type="NCBI Taxonomy" id="1168546"/>
    <lineage>
        <taxon>Eukaryota</taxon>
        <taxon>Fungi</taxon>
        <taxon>Dikarya</taxon>
        <taxon>Ascomycota</taxon>
        <taxon>Pezizomycotina</taxon>
        <taxon>Dothideomycetes</taxon>
        <taxon>Dothideomycetidae</taxon>
        <taxon>Myriangiales</taxon>
        <taxon>Myriangiaceae</taxon>
        <taxon>Myriangium</taxon>
    </lineage>
</organism>
<evidence type="ECO:0000313" key="3">
    <source>
        <dbReference type="Proteomes" id="UP000799439"/>
    </source>
</evidence>
<accession>A0A9P4IZI3</accession>
<evidence type="ECO:0000313" key="2">
    <source>
        <dbReference type="EMBL" id="KAF2151355.1"/>
    </source>
</evidence>
<protein>
    <submittedName>
        <fullName evidence="2">Uncharacterized protein</fullName>
    </submittedName>
</protein>
<name>A0A9P4IZI3_9PEZI</name>
<evidence type="ECO:0000256" key="1">
    <source>
        <dbReference type="SAM" id="MobiDB-lite"/>
    </source>
</evidence>
<comment type="caution">
    <text evidence="2">The sequence shown here is derived from an EMBL/GenBank/DDBJ whole genome shotgun (WGS) entry which is preliminary data.</text>
</comment>